<evidence type="ECO:0000313" key="7">
    <source>
        <dbReference type="Proteomes" id="UP001162162"/>
    </source>
</evidence>
<dbReference type="PRINTS" id="PR00722">
    <property type="entry name" value="CHYMOTRYPSIN"/>
</dbReference>
<dbReference type="InterPro" id="IPR001314">
    <property type="entry name" value="Peptidase_S1A"/>
</dbReference>
<protein>
    <recommendedName>
        <fullName evidence="5">Peptidase S1 domain-containing protein</fullName>
    </recommendedName>
</protein>
<dbReference type="PROSITE" id="PS00134">
    <property type="entry name" value="TRYPSIN_HIS"/>
    <property type="match status" value="1"/>
</dbReference>
<keyword evidence="7" id="KW-1185">Reference proteome</keyword>
<dbReference type="InterPro" id="IPR043504">
    <property type="entry name" value="Peptidase_S1_PA_chymotrypsin"/>
</dbReference>
<dbReference type="InterPro" id="IPR018114">
    <property type="entry name" value="TRYPSIN_HIS"/>
</dbReference>
<evidence type="ECO:0000259" key="5">
    <source>
        <dbReference type="PROSITE" id="PS50240"/>
    </source>
</evidence>
<evidence type="ECO:0000256" key="2">
    <source>
        <dbReference type="ARBA" id="ARBA00023157"/>
    </source>
</evidence>
<sequence>AALGYGSTKNPEWLCGGTLISDQFVLTAAHCSSARNLGTVKVVRLGTRSLSPRLQSDHQDIEVDRVIQNPNYNSPSSYNDIALVRLRRRVQFSASVLPACLNTASNVNLATNTFIALGWGKTDFAGPTSDDLLKVDLRMVNRNDCSKSYKTEEKLSDGIRDAIQLCAGGELQKDTCQGDSGGPLEYKNGKFHYIVGVTSFGKACGITKTPGVYTRVSAFIPWIESVVWP</sequence>
<evidence type="ECO:0000313" key="6">
    <source>
        <dbReference type="EMBL" id="KAJ8961832.1"/>
    </source>
</evidence>
<dbReference type="GO" id="GO:0004252">
    <property type="term" value="F:serine-type endopeptidase activity"/>
    <property type="evidence" value="ECO:0007669"/>
    <property type="project" value="InterPro"/>
</dbReference>
<dbReference type="FunFam" id="2.40.10.10:FF:000028">
    <property type="entry name" value="Serine protease easter"/>
    <property type="match status" value="1"/>
</dbReference>
<dbReference type="Pfam" id="PF00089">
    <property type="entry name" value="Trypsin"/>
    <property type="match status" value="1"/>
</dbReference>
<dbReference type="PROSITE" id="PS50240">
    <property type="entry name" value="TRYPSIN_DOM"/>
    <property type="match status" value="1"/>
</dbReference>
<evidence type="ECO:0000256" key="1">
    <source>
        <dbReference type="ARBA" id="ARBA00022729"/>
    </source>
</evidence>
<keyword evidence="1" id="KW-0732">Signal</keyword>
<evidence type="ECO:0000256" key="3">
    <source>
        <dbReference type="ARBA" id="ARBA00023180"/>
    </source>
</evidence>
<name>A0AAV8ZBT3_9CUCU</name>
<comment type="similarity">
    <text evidence="4">Belongs to the peptidase S1 family. CLIP subfamily.</text>
</comment>
<keyword evidence="3" id="KW-0325">Glycoprotein</keyword>
<comment type="caution">
    <text evidence="6">The sequence shown here is derived from an EMBL/GenBank/DDBJ whole genome shotgun (WGS) entry which is preliminary data.</text>
</comment>
<organism evidence="6 7">
    <name type="scientific">Aromia moschata</name>
    <dbReference type="NCBI Taxonomy" id="1265417"/>
    <lineage>
        <taxon>Eukaryota</taxon>
        <taxon>Metazoa</taxon>
        <taxon>Ecdysozoa</taxon>
        <taxon>Arthropoda</taxon>
        <taxon>Hexapoda</taxon>
        <taxon>Insecta</taxon>
        <taxon>Pterygota</taxon>
        <taxon>Neoptera</taxon>
        <taxon>Endopterygota</taxon>
        <taxon>Coleoptera</taxon>
        <taxon>Polyphaga</taxon>
        <taxon>Cucujiformia</taxon>
        <taxon>Chrysomeloidea</taxon>
        <taxon>Cerambycidae</taxon>
        <taxon>Cerambycinae</taxon>
        <taxon>Callichromatini</taxon>
        <taxon>Aromia</taxon>
    </lineage>
</organism>
<dbReference type="Gene3D" id="2.40.10.10">
    <property type="entry name" value="Trypsin-like serine proteases"/>
    <property type="match status" value="2"/>
</dbReference>
<gene>
    <name evidence="6" type="ORF">NQ318_021447</name>
</gene>
<evidence type="ECO:0000256" key="4">
    <source>
        <dbReference type="ARBA" id="ARBA00024195"/>
    </source>
</evidence>
<dbReference type="Proteomes" id="UP001162162">
    <property type="component" value="Unassembled WGS sequence"/>
</dbReference>
<dbReference type="SMART" id="SM00020">
    <property type="entry name" value="Tryp_SPc"/>
    <property type="match status" value="1"/>
</dbReference>
<dbReference type="AlphaFoldDB" id="A0AAV8ZBT3"/>
<dbReference type="PANTHER" id="PTHR24252:SF7">
    <property type="entry name" value="HYALIN"/>
    <property type="match status" value="1"/>
</dbReference>
<dbReference type="FunFam" id="2.40.10.10:FF:000002">
    <property type="entry name" value="Transmembrane protease serine"/>
    <property type="match status" value="1"/>
</dbReference>
<accession>A0AAV8ZBT3</accession>
<proteinExistence type="inferred from homology"/>
<dbReference type="CDD" id="cd00190">
    <property type="entry name" value="Tryp_SPc"/>
    <property type="match status" value="1"/>
</dbReference>
<reference evidence="6" key="1">
    <citation type="journal article" date="2023" name="Insect Mol. Biol.">
        <title>Genome sequencing provides insights into the evolution of gene families encoding plant cell wall-degrading enzymes in longhorned beetles.</title>
        <authorList>
            <person name="Shin N.R."/>
            <person name="Okamura Y."/>
            <person name="Kirsch R."/>
            <person name="Pauchet Y."/>
        </authorList>
    </citation>
    <scope>NUCLEOTIDE SEQUENCE</scope>
    <source>
        <strain evidence="6">AMC_N1</strain>
    </source>
</reference>
<dbReference type="SUPFAM" id="SSF50494">
    <property type="entry name" value="Trypsin-like serine proteases"/>
    <property type="match status" value="1"/>
</dbReference>
<keyword evidence="2" id="KW-1015">Disulfide bond</keyword>
<dbReference type="GO" id="GO:0006508">
    <property type="term" value="P:proteolysis"/>
    <property type="evidence" value="ECO:0007669"/>
    <property type="project" value="InterPro"/>
</dbReference>
<feature type="domain" description="Peptidase S1" evidence="5">
    <location>
        <begin position="1"/>
        <end position="228"/>
    </location>
</feature>
<dbReference type="EMBL" id="JAPWTK010000004">
    <property type="protein sequence ID" value="KAJ8961832.1"/>
    <property type="molecule type" value="Genomic_DNA"/>
</dbReference>
<dbReference type="PANTHER" id="PTHR24252">
    <property type="entry name" value="ACROSIN-RELATED"/>
    <property type="match status" value="1"/>
</dbReference>
<feature type="non-terminal residue" evidence="6">
    <location>
        <position position="1"/>
    </location>
</feature>
<dbReference type="InterPro" id="IPR009003">
    <property type="entry name" value="Peptidase_S1_PA"/>
</dbReference>
<dbReference type="InterPro" id="IPR001254">
    <property type="entry name" value="Trypsin_dom"/>
</dbReference>